<keyword evidence="3" id="KW-1185">Reference proteome</keyword>
<evidence type="ECO:0008006" key="4">
    <source>
        <dbReference type="Google" id="ProtNLM"/>
    </source>
</evidence>
<dbReference type="Proteomes" id="UP001499979">
    <property type="component" value="Unassembled WGS sequence"/>
</dbReference>
<evidence type="ECO:0000313" key="3">
    <source>
        <dbReference type="Proteomes" id="UP001499979"/>
    </source>
</evidence>
<dbReference type="EMBL" id="BAAAJE010000006">
    <property type="protein sequence ID" value="GAA1140451.1"/>
    <property type="molecule type" value="Genomic_DNA"/>
</dbReference>
<dbReference type="PROSITE" id="PS51257">
    <property type="entry name" value="PROKAR_LIPOPROTEIN"/>
    <property type="match status" value="1"/>
</dbReference>
<reference evidence="3" key="1">
    <citation type="journal article" date="2019" name="Int. J. Syst. Evol. Microbiol.">
        <title>The Global Catalogue of Microorganisms (GCM) 10K type strain sequencing project: providing services to taxonomists for standard genome sequencing and annotation.</title>
        <authorList>
            <consortium name="The Broad Institute Genomics Platform"/>
            <consortium name="The Broad Institute Genome Sequencing Center for Infectious Disease"/>
            <person name="Wu L."/>
            <person name="Ma J."/>
        </authorList>
    </citation>
    <scope>NUCLEOTIDE SEQUENCE [LARGE SCALE GENOMIC DNA]</scope>
    <source>
        <strain evidence="3">JCM 11813</strain>
    </source>
</reference>
<gene>
    <name evidence="2" type="ORF">GCM10009606_20020</name>
</gene>
<organism evidence="2 3">
    <name type="scientific">Nocardioides aquiterrae</name>
    <dbReference type="NCBI Taxonomy" id="203799"/>
    <lineage>
        <taxon>Bacteria</taxon>
        <taxon>Bacillati</taxon>
        <taxon>Actinomycetota</taxon>
        <taxon>Actinomycetes</taxon>
        <taxon>Propionibacteriales</taxon>
        <taxon>Nocardioidaceae</taxon>
        <taxon>Nocardioides</taxon>
    </lineage>
</organism>
<dbReference type="SUPFAM" id="SSF53850">
    <property type="entry name" value="Periplasmic binding protein-like II"/>
    <property type="match status" value="1"/>
</dbReference>
<keyword evidence="1" id="KW-0732">Signal</keyword>
<dbReference type="PROSITE" id="PS51318">
    <property type="entry name" value="TAT"/>
    <property type="match status" value="1"/>
</dbReference>
<accession>A0ABP4EYI1</accession>
<proteinExistence type="predicted"/>
<dbReference type="Gene3D" id="3.40.190.10">
    <property type="entry name" value="Periplasmic binding protein-like II"/>
    <property type="match status" value="1"/>
</dbReference>
<comment type="caution">
    <text evidence="2">The sequence shown here is derived from an EMBL/GenBank/DDBJ whole genome shotgun (WGS) entry which is preliminary data.</text>
</comment>
<dbReference type="Pfam" id="PF13416">
    <property type="entry name" value="SBP_bac_8"/>
    <property type="match status" value="1"/>
</dbReference>
<feature type="chain" id="PRO_5045474402" description="Extracellular solute-binding protein" evidence="1">
    <location>
        <begin position="23"/>
        <end position="457"/>
    </location>
</feature>
<evidence type="ECO:0000256" key="1">
    <source>
        <dbReference type="SAM" id="SignalP"/>
    </source>
</evidence>
<feature type="signal peptide" evidence="1">
    <location>
        <begin position="1"/>
        <end position="22"/>
    </location>
</feature>
<dbReference type="RefSeq" id="WP_343907369.1">
    <property type="nucleotide sequence ID" value="NZ_BAAAJE010000006.1"/>
</dbReference>
<dbReference type="InterPro" id="IPR006311">
    <property type="entry name" value="TAT_signal"/>
</dbReference>
<evidence type="ECO:0000313" key="2">
    <source>
        <dbReference type="EMBL" id="GAA1140451.1"/>
    </source>
</evidence>
<dbReference type="InterPro" id="IPR006059">
    <property type="entry name" value="SBP"/>
</dbReference>
<dbReference type="InterPro" id="IPR050490">
    <property type="entry name" value="Bact_solute-bd_prot1"/>
</dbReference>
<dbReference type="PANTHER" id="PTHR43649">
    <property type="entry name" value="ARABINOSE-BINDING PROTEIN-RELATED"/>
    <property type="match status" value="1"/>
</dbReference>
<dbReference type="PANTHER" id="PTHR43649:SF12">
    <property type="entry name" value="DIACETYLCHITOBIOSE BINDING PROTEIN DASA"/>
    <property type="match status" value="1"/>
</dbReference>
<name>A0ABP4EYI1_9ACTN</name>
<protein>
    <recommendedName>
        <fullName evidence="4">Extracellular solute-binding protein</fullName>
    </recommendedName>
</protein>
<sequence length="457" mass="49230">MRGSRVRRTLVGTLTVVGLALAAVGCTDTAAPAPGPTTSPTPDPVTHLTFGVYGPAAQTAAFRSTVDQWNGLTDGPDVKLRVWDSHEAFRNAIESGTDLPDVFLTSRTDLRWLLDNKMTQPVDELLDERGVDFGDGYSRDALQAFSTDDRLQCMPYGVSPMVIYYNKQLVNFPRMAKRGLDAPEPDSTSWSFDQFSAAASFASRPRRGTKGVHIAATLPGLSPFVQSGGGSVFDDSTNPTSLTLSSDDSKAALDRTLQLLRNPQVTLDEQQLEQASPLTWFERGKLGMIAGYRSLVPRLRLVPDLDFDVMAMPSLGSSSTVGDVSGLCLSRKAASIPDAADFMVHELSVDSVTRVTRTGYLAPANLEVALSDTFLQPAREPQHSTVFNSAVRNMSFAPLIDTLPALEEAIQPDLAELVYGVGTLDLDAVTERIDETSRAILDPAYSQSPGPSVSPSD</sequence>